<evidence type="ECO:0000256" key="1">
    <source>
        <dbReference type="SAM" id="Phobius"/>
    </source>
</evidence>
<feature type="transmembrane region" description="Helical" evidence="1">
    <location>
        <begin position="12"/>
        <end position="34"/>
    </location>
</feature>
<protein>
    <submittedName>
        <fullName evidence="2">Uncharacterized protein</fullName>
    </submittedName>
</protein>
<name>A0A917A838_9RHOB</name>
<dbReference type="EMBL" id="BMFJ01000001">
    <property type="protein sequence ID" value="GGE32325.1"/>
    <property type="molecule type" value="Genomic_DNA"/>
</dbReference>
<organism evidence="2 3">
    <name type="scientific">Primorskyibacter flagellatus</name>
    <dbReference type="NCBI Taxonomy" id="1387277"/>
    <lineage>
        <taxon>Bacteria</taxon>
        <taxon>Pseudomonadati</taxon>
        <taxon>Pseudomonadota</taxon>
        <taxon>Alphaproteobacteria</taxon>
        <taxon>Rhodobacterales</taxon>
        <taxon>Roseobacteraceae</taxon>
        <taxon>Primorskyibacter</taxon>
    </lineage>
</organism>
<evidence type="ECO:0000313" key="3">
    <source>
        <dbReference type="Proteomes" id="UP000612855"/>
    </source>
</evidence>
<dbReference type="Proteomes" id="UP000612855">
    <property type="component" value="Unassembled WGS sequence"/>
</dbReference>
<dbReference type="RefSeq" id="WP_188477575.1">
    <property type="nucleotide sequence ID" value="NZ_BMFJ01000001.1"/>
</dbReference>
<gene>
    <name evidence="2" type="ORF">GCM10011360_20260</name>
</gene>
<keyword evidence="3" id="KW-1185">Reference proteome</keyword>
<evidence type="ECO:0000313" key="2">
    <source>
        <dbReference type="EMBL" id="GGE32325.1"/>
    </source>
</evidence>
<comment type="caution">
    <text evidence="2">The sequence shown here is derived from an EMBL/GenBank/DDBJ whole genome shotgun (WGS) entry which is preliminary data.</text>
</comment>
<keyword evidence="1" id="KW-0812">Transmembrane</keyword>
<reference evidence="3" key="1">
    <citation type="journal article" date="2019" name="Int. J. Syst. Evol. Microbiol.">
        <title>The Global Catalogue of Microorganisms (GCM) 10K type strain sequencing project: providing services to taxonomists for standard genome sequencing and annotation.</title>
        <authorList>
            <consortium name="The Broad Institute Genomics Platform"/>
            <consortium name="The Broad Institute Genome Sequencing Center for Infectious Disease"/>
            <person name="Wu L."/>
            <person name="Ma J."/>
        </authorList>
    </citation>
    <scope>NUCLEOTIDE SEQUENCE [LARGE SCALE GENOMIC DNA]</scope>
    <source>
        <strain evidence="3">CGMCC 1.12664</strain>
    </source>
</reference>
<proteinExistence type="predicted"/>
<keyword evidence="1" id="KW-0472">Membrane</keyword>
<dbReference type="AlphaFoldDB" id="A0A917A838"/>
<sequence>MNTPEWLKPGIYGAVTGAIIVGIVGFTWGGWVTGGTAQDMAEKMSRDDVVAALVPVCLDIARADPERGTKLEAIRDASSYQRRNVVMEAGWSTVPGAEAPDRDIAQACLASLDLDAVPEQAEVPADEG</sequence>
<accession>A0A917A838</accession>
<keyword evidence="1" id="KW-1133">Transmembrane helix</keyword>